<evidence type="ECO:0000256" key="1">
    <source>
        <dbReference type="ARBA" id="ARBA00022723"/>
    </source>
</evidence>
<dbReference type="GO" id="GO:0000978">
    <property type="term" value="F:RNA polymerase II cis-regulatory region sequence-specific DNA binding"/>
    <property type="evidence" value="ECO:0007669"/>
    <property type="project" value="TreeGrafter"/>
</dbReference>
<dbReference type="FunFam" id="3.30.160.60:FF:000352">
    <property type="entry name" value="zinc finger protein 3 homolog"/>
    <property type="match status" value="1"/>
</dbReference>
<dbReference type="PROSITE" id="PS50157">
    <property type="entry name" value="ZINC_FINGER_C2H2_2"/>
    <property type="match status" value="5"/>
</dbReference>
<dbReference type="GO" id="GO:0008270">
    <property type="term" value="F:zinc ion binding"/>
    <property type="evidence" value="ECO:0007669"/>
    <property type="project" value="UniProtKB-KW"/>
</dbReference>
<evidence type="ECO:0000313" key="9">
    <source>
        <dbReference type="Proteomes" id="UP001233999"/>
    </source>
</evidence>
<feature type="domain" description="C2H2-type" evidence="7">
    <location>
        <begin position="157"/>
        <end position="184"/>
    </location>
</feature>
<dbReference type="SMART" id="SM00355">
    <property type="entry name" value="ZnF_C2H2"/>
    <property type="match status" value="5"/>
</dbReference>
<evidence type="ECO:0000256" key="3">
    <source>
        <dbReference type="ARBA" id="ARBA00022771"/>
    </source>
</evidence>
<evidence type="ECO:0000256" key="5">
    <source>
        <dbReference type="ARBA" id="ARBA00023242"/>
    </source>
</evidence>
<dbReference type="Pfam" id="PF00096">
    <property type="entry name" value="zf-C2H2"/>
    <property type="match status" value="2"/>
</dbReference>
<keyword evidence="5" id="KW-0539">Nucleus</keyword>
<reference evidence="8" key="1">
    <citation type="journal article" date="2023" name="IScience">
        <title>Live-bearing cockroach genome reveals convergent evolutionary mechanisms linked to viviparity in insects and beyond.</title>
        <authorList>
            <person name="Fouks B."/>
            <person name="Harrison M.C."/>
            <person name="Mikhailova A.A."/>
            <person name="Marchal E."/>
            <person name="English S."/>
            <person name="Carruthers M."/>
            <person name="Jennings E.C."/>
            <person name="Chiamaka E.L."/>
            <person name="Frigard R.A."/>
            <person name="Pippel M."/>
            <person name="Attardo G.M."/>
            <person name="Benoit J.B."/>
            <person name="Bornberg-Bauer E."/>
            <person name="Tobe S.S."/>
        </authorList>
    </citation>
    <scope>NUCLEOTIDE SEQUENCE</scope>
    <source>
        <strain evidence="8">Stay&amp;Tobe</strain>
    </source>
</reference>
<dbReference type="InterPro" id="IPR036236">
    <property type="entry name" value="Znf_C2H2_sf"/>
</dbReference>
<feature type="domain" description="C2H2-type" evidence="7">
    <location>
        <begin position="241"/>
        <end position="265"/>
    </location>
</feature>
<protein>
    <recommendedName>
        <fullName evidence="7">C2H2-type domain-containing protein</fullName>
    </recommendedName>
</protein>
<accession>A0AAD8EHH3</accession>
<dbReference type="FunFam" id="3.30.160.60:FF:000358">
    <property type="entry name" value="zinc finger protein 24"/>
    <property type="match status" value="1"/>
</dbReference>
<evidence type="ECO:0000256" key="4">
    <source>
        <dbReference type="ARBA" id="ARBA00022833"/>
    </source>
</evidence>
<dbReference type="SUPFAM" id="SSF57667">
    <property type="entry name" value="beta-beta-alpha zinc fingers"/>
    <property type="match status" value="3"/>
</dbReference>
<organism evidence="8 9">
    <name type="scientific">Diploptera punctata</name>
    <name type="common">Pacific beetle cockroach</name>
    <dbReference type="NCBI Taxonomy" id="6984"/>
    <lineage>
        <taxon>Eukaryota</taxon>
        <taxon>Metazoa</taxon>
        <taxon>Ecdysozoa</taxon>
        <taxon>Arthropoda</taxon>
        <taxon>Hexapoda</taxon>
        <taxon>Insecta</taxon>
        <taxon>Pterygota</taxon>
        <taxon>Neoptera</taxon>
        <taxon>Polyneoptera</taxon>
        <taxon>Dictyoptera</taxon>
        <taxon>Blattodea</taxon>
        <taxon>Blaberoidea</taxon>
        <taxon>Blaberidae</taxon>
        <taxon>Diplopterinae</taxon>
        <taxon>Diploptera</taxon>
    </lineage>
</organism>
<evidence type="ECO:0000313" key="8">
    <source>
        <dbReference type="EMBL" id="KAJ9590473.1"/>
    </source>
</evidence>
<dbReference type="PANTHER" id="PTHR23235">
    <property type="entry name" value="KRUEPPEL-LIKE TRANSCRIPTION FACTOR"/>
    <property type="match status" value="1"/>
</dbReference>
<reference evidence="8" key="2">
    <citation type="submission" date="2023-05" db="EMBL/GenBank/DDBJ databases">
        <authorList>
            <person name="Fouks B."/>
        </authorList>
    </citation>
    <scope>NUCLEOTIDE SEQUENCE</scope>
    <source>
        <strain evidence="8">Stay&amp;Tobe</strain>
        <tissue evidence="8">Testes</tissue>
    </source>
</reference>
<sequence length="265" mass="30796">MDSICNAEEDLLYKMKSEQDISQEIKTGEEYGGVSIKSEIEPLQTSLEPWVVDTEENAVKYLENNKVKSENKTITEKLSHIHEICKTEIQEEGYIVSLLDYREQDNDTFAQKESMSSSSFHKCVDKKNPTCSFCNKTFIKKCDVAKHIRCIHNEKPFICKFCAMTFFYKSDLNSHLHCHRNEKPYVCILCSKAFRHKSGLITHSWTHTNEKPFKCQFCEKSFSQKSGLTAHARTHTFEKPFTCNFCKNSFYSKSVLVIHIRTHTN</sequence>
<dbReference type="InterPro" id="IPR013087">
    <property type="entry name" value="Znf_C2H2_type"/>
</dbReference>
<dbReference type="Proteomes" id="UP001233999">
    <property type="component" value="Unassembled WGS sequence"/>
</dbReference>
<name>A0AAD8EHH3_DIPPU</name>
<dbReference type="GO" id="GO:0000981">
    <property type="term" value="F:DNA-binding transcription factor activity, RNA polymerase II-specific"/>
    <property type="evidence" value="ECO:0007669"/>
    <property type="project" value="TreeGrafter"/>
</dbReference>
<proteinExistence type="predicted"/>
<dbReference type="PROSITE" id="PS00028">
    <property type="entry name" value="ZINC_FINGER_C2H2_1"/>
    <property type="match status" value="5"/>
</dbReference>
<keyword evidence="4" id="KW-0862">Zinc</keyword>
<keyword evidence="1" id="KW-0479">Metal-binding</keyword>
<dbReference type="FunFam" id="3.30.160.60:FF:000110">
    <property type="entry name" value="Zinc finger protein-like"/>
    <property type="match status" value="1"/>
</dbReference>
<dbReference type="EMBL" id="JASPKZ010004214">
    <property type="protein sequence ID" value="KAJ9590473.1"/>
    <property type="molecule type" value="Genomic_DNA"/>
</dbReference>
<keyword evidence="3 6" id="KW-0863">Zinc-finger</keyword>
<feature type="domain" description="C2H2-type" evidence="7">
    <location>
        <begin position="129"/>
        <end position="157"/>
    </location>
</feature>
<evidence type="ECO:0000256" key="6">
    <source>
        <dbReference type="PROSITE-ProRule" id="PRU00042"/>
    </source>
</evidence>
<evidence type="ECO:0000256" key="2">
    <source>
        <dbReference type="ARBA" id="ARBA00022737"/>
    </source>
</evidence>
<dbReference type="AlphaFoldDB" id="A0AAD8EHH3"/>
<keyword evidence="2" id="KW-0677">Repeat</keyword>
<feature type="domain" description="C2H2-type" evidence="7">
    <location>
        <begin position="213"/>
        <end position="240"/>
    </location>
</feature>
<evidence type="ECO:0000259" key="7">
    <source>
        <dbReference type="PROSITE" id="PS50157"/>
    </source>
</evidence>
<comment type="caution">
    <text evidence="8">The sequence shown here is derived from an EMBL/GenBank/DDBJ whole genome shotgun (WGS) entry which is preliminary data.</text>
</comment>
<dbReference type="PANTHER" id="PTHR23235:SF142">
    <property type="entry name" value="ZINC FINGER PROTEIN 384"/>
    <property type="match status" value="1"/>
</dbReference>
<feature type="domain" description="C2H2-type" evidence="7">
    <location>
        <begin position="185"/>
        <end position="212"/>
    </location>
</feature>
<gene>
    <name evidence="8" type="ORF">L9F63_016504</name>
</gene>
<dbReference type="Gene3D" id="3.30.160.60">
    <property type="entry name" value="Classic Zinc Finger"/>
    <property type="match status" value="4"/>
</dbReference>
<keyword evidence="9" id="KW-1185">Reference proteome</keyword>